<dbReference type="GO" id="GO:0004673">
    <property type="term" value="F:protein histidine kinase activity"/>
    <property type="evidence" value="ECO:0007669"/>
    <property type="project" value="UniProtKB-EC"/>
</dbReference>
<keyword evidence="6" id="KW-0472">Membrane</keyword>
<evidence type="ECO:0000256" key="3">
    <source>
        <dbReference type="ARBA" id="ARBA00022679"/>
    </source>
</evidence>
<keyword evidence="6" id="KW-1133">Transmembrane helix</keyword>
<dbReference type="InterPro" id="IPR004358">
    <property type="entry name" value="Sig_transdc_His_kin-like_C"/>
</dbReference>
<evidence type="ECO:0000256" key="6">
    <source>
        <dbReference type="SAM" id="Phobius"/>
    </source>
</evidence>
<accession>A0A3E4Z6F6</accession>
<dbReference type="InterPro" id="IPR003594">
    <property type="entry name" value="HATPase_dom"/>
</dbReference>
<keyword evidence="6" id="KW-0812">Transmembrane</keyword>
<protein>
    <recommendedName>
        <fullName evidence="2">histidine kinase</fullName>
        <ecNumber evidence="2">2.7.13.3</ecNumber>
    </recommendedName>
</protein>
<dbReference type="Pfam" id="PF02518">
    <property type="entry name" value="HATPase_c"/>
    <property type="match status" value="1"/>
</dbReference>
<dbReference type="Pfam" id="PF17139">
    <property type="entry name" value="DUF5112"/>
    <property type="match status" value="1"/>
</dbReference>
<reference evidence="8 9" key="1">
    <citation type="submission" date="2018-08" db="EMBL/GenBank/DDBJ databases">
        <title>A genome reference for cultivated species of the human gut microbiota.</title>
        <authorList>
            <person name="Zou Y."/>
            <person name="Xue W."/>
            <person name="Luo G."/>
        </authorList>
    </citation>
    <scope>NUCLEOTIDE SEQUENCE [LARGE SCALE GENOMIC DNA]</scope>
    <source>
        <strain evidence="8 9">OM06-2</strain>
    </source>
</reference>
<dbReference type="GO" id="GO:0000160">
    <property type="term" value="P:phosphorelay signal transduction system"/>
    <property type="evidence" value="ECO:0007669"/>
    <property type="project" value="UniProtKB-KW"/>
</dbReference>
<dbReference type="SMART" id="SM00387">
    <property type="entry name" value="HATPase_c"/>
    <property type="match status" value="2"/>
</dbReference>
<comment type="catalytic activity">
    <reaction evidence="1">
        <text>ATP + protein L-histidine = ADP + protein N-phospho-L-histidine.</text>
        <dbReference type="EC" id="2.7.13.3"/>
    </reaction>
</comment>
<dbReference type="PANTHER" id="PTHR43711:SF31">
    <property type="entry name" value="HISTIDINE KINASE"/>
    <property type="match status" value="1"/>
</dbReference>
<evidence type="ECO:0000313" key="9">
    <source>
        <dbReference type="Proteomes" id="UP000260814"/>
    </source>
</evidence>
<name>A0A3E4Z6F6_9BACT</name>
<evidence type="ECO:0000256" key="1">
    <source>
        <dbReference type="ARBA" id="ARBA00000085"/>
    </source>
</evidence>
<comment type="caution">
    <text evidence="8">The sequence shown here is derived from an EMBL/GenBank/DDBJ whole genome shotgun (WGS) entry which is preliminary data.</text>
</comment>
<dbReference type="PANTHER" id="PTHR43711">
    <property type="entry name" value="TWO-COMPONENT HISTIDINE KINASE"/>
    <property type="match status" value="1"/>
</dbReference>
<dbReference type="InterPro" id="IPR033405">
    <property type="entry name" value="DUF5112"/>
</dbReference>
<dbReference type="PROSITE" id="PS51257">
    <property type="entry name" value="PROKAR_LIPOPROTEIN"/>
    <property type="match status" value="1"/>
</dbReference>
<dbReference type="SUPFAM" id="SSF55874">
    <property type="entry name" value="ATPase domain of HSP90 chaperone/DNA topoisomerase II/histidine kinase"/>
    <property type="match status" value="2"/>
</dbReference>
<dbReference type="InterPro" id="IPR005467">
    <property type="entry name" value="His_kinase_dom"/>
</dbReference>
<dbReference type="EC" id="2.7.13.3" evidence="2"/>
<dbReference type="PRINTS" id="PR00344">
    <property type="entry name" value="BCTRLSENSOR"/>
</dbReference>
<gene>
    <name evidence="8" type="ORF">DXB87_12190</name>
</gene>
<evidence type="ECO:0000313" key="8">
    <source>
        <dbReference type="EMBL" id="RGM88980.1"/>
    </source>
</evidence>
<dbReference type="InterPro" id="IPR036890">
    <property type="entry name" value="HATPase_C_sf"/>
</dbReference>
<keyword evidence="3" id="KW-0808">Transferase</keyword>
<feature type="transmembrane region" description="Helical" evidence="6">
    <location>
        <begin position="7"/>
        <end position="23"/>
    </location>
</feature>
<dbReference type="RefSeq" id="WP_117702377.1">
    <property type="nucleotide sequence ID" value="NZ_QSTW01000016.1"/>
</dbReference>
<keyword evidence="4" id="KW-0418">Kinase</keyword>
<evidence type="ECO:0000259" key="7">
    <source>
        <dbReference type="PROSITE" id="PS50109"/>
    </source>
</evidence>
<proteinExistence type="predicted"/>
<evidence type="ECO:0000256" key="5">
    <source>
        <dbReference type="ARBA" id="ARBA00023012"/>
    </source>
</evidence>
<sequence>MKGFRKIGLVCMVCAVCGMLWLSCKRPVHQRVYAQVDSLNRVAYEAHYKDLSLSSKAATEAWRLSEGYASGRAEALNNMGFCAFMRMDFEHAARLFQKASETSNNEIERLVADVGMMKICQRTSMNNEFYDYHNSALQRIRRLNEDRFSLEKSGLEGRLNYALSEFYIVSGIYYYYLQQDKESMQAINAVPEEALKNDTAQWLYYAYMRGSGGMYEAPTREEVTIGEFGYLVQCLQVAQFRGYTYFEANALQAMAELLVFRSNRLLLSEKRAGMLRLVNPDNLPVDSLPLVFARDALSLFKRYGDWYQISGTYRTIATFYNYTGQPKKALVNLKKALNYVNLHHEKYYHCKDSLDRLQAYLPGDGTSIELKWINDEGINTVPEWIARLREQLSRTYSAMGCKAESDYNRNVYLDILDYTRQDKELESRFLALEKETGQLNVLLWLVVAGFLVLVVLFIWLNRSWRVKNTMYLTELKRILGLCQQITGAVPVSATSREEVAYAVVKVMKPELAELFGVRDVCITFCDEEEREEENVELHEGTPLVYDLQLPDREVIVGKLWMWFAVPVRKEEQTLIRLLLPYLAWTLEHGMNLVSLGEEQQRLEKEQYVHELHLMENKRQNEVKKACLSIVTGIVPYIDRMVNEVRKLRTLPAANTETIQQGKLGYIDELVTKINEYNDILALWIKMRQGTLSLNIENFELQELFAMIAKGRRSFELKKQTLTVGETTACIKADKALTLFMMNTLVENARKYTQEGGKVSLSAEETPDYVEIAVEDNGPGLSEKDRMRILGEKVYDSGAIGMDTATDAAELQRQKGHGFGLMNCKGIIEKYRKTNSLFAVCRFDIQSTPGKGSRFSFRLPKGARRMVGLLWIGLCLLLGVACSSQPESVSHTVSNEKVAPYDSLLAIANDYANWVYECNVNGEYSTALMLADSVLYYMNAHYLRYSGKSGPLLRLESEGEGAELTWLAQSFDTDYFILLDVRNEAAVASLAVKDFRKYRYNNAAYAALYKRLSKDNSLEEYCLQMQRSASNKRIALSLFVLLVCGCLVAYYALYLRHRLHYRYNMEQVFVVNRTIFSAASCTEGLGDEVLDRIVRSMFNELNEMLLLENLALAVYDEETTHLKTACFTAEENEEELHERLQRCYDSGQMQWSGVMKWSFLPLWVETGGDKHCVGVLALKLARAYSREEDRLLVEMVCNYLAVILYNAIVQVNRKFHDIELAQDEARRSLFEENQLHVQNMVLDNCLSTIKHETIYYPSRIKQVADKLNGEVTGAQRTELLENMSELVGYYKDIFTLLSSCASRQLEEVTFRRTEVGVAELAEGAEKYLRKVMRKRNFTLEWQMDVPSLWVTGDRVLLLFLLENLIDEAVRYETSGTLHLEAKAEDGFVRMDFIDMRRTYSQEELNALFYPDRERMCPSGDGQRLTGTEYLVCKQVIRDHDEYGGRRGCRINASPWQGDGGGKGFSVWFTLPLRQKK</sequence>
<keyword evidence="5" id="KW-0902">Two-component regulatory system</keyword>
<dbReference type="SMART" id="SM00028">
    <property type="entry name" value="TPR"/>
    <property type="match status" value="2"/>
</dbReference>
<dbReference type="EMBL" id="QSTW01000016">
    <property type="protein sequence ID" value="RGM88980.1"/>
    <property type="molecule type" value="Genomic_DNA"/>
</dbReference>
<feature type="transmembrane region" description="Helical" evidence="6">
    <location>
        <begin position="1033"/>
        <end position="1054"/>
    </location>
</feature>
<dbReference type="PROSITE" id="PS50109">
    <property type="entry name" value="HIS_KIN"/>
    <property type="match status" value="1"/>
</dbReference>
<dbReference type="Proteomes" id="UP000260814">
    <property type="component" value="Unassembled WGS sequence"/>
</dbReference>
<dbReference type="InterPro" id="IPR050736">
    <property type="entry name" value="Sensor_HK_Regulatory"/>
</dbReference>
<feature type="transmembrane region" description="Helical" evidence="6">
    <location>
        <begin position="441"/>
        <end position="460"/>
    </location>
</feature>
<feature type="domain" description="Histidine kinase" evidence="7">
    <location>
        <begin position="639"/>
        <end position="862"/>
    </location>
</feature>
<organism evidence="8 9">
    <name type="scientific">Phocaeicola plebeius</name>
    <dbReference type="NCBI Taxonomy" id="310297"/>
    <lineage>
        <taxon>Bacteria</taxon>
        <taxon>Pseudomonadati</taxon>
        <taxon>Bacteroidota</taxon>
        <taxon>Bacteroidia</taxon>
        <taxon>Bacteroidales</taxon>
        <taxon>Bacteroidaceae</taxon>
        <taxon>Phocaeicola</taxon>
    </lineage>
</organism>
<evidence type="ECO:0000256" key="4">
    <source>
        <dbReference type="ARBA" id="ARBA00022777"/>
    </source>
</evidence>
<dbReference type="Gene3D" id="3.30.565.10">
    <property type="entry name" value="Histidine kinase-like ATPase, C-terminal domain"/>
    <property type="match status" value="2"/>
</dbReference>
<evidence type="ECO:0000256" key="2">
    <source>
        <dbReference type="ARBA" id="ARBA00012438"/>
    </source>
</evidence>
<dbReference type="InterPro" id="IPR033406">
    <property type="entry name" value="DUF5113"/>
</dbReference>
<dbReference type="Pfam" id="PF17140">
    <property type="entry name" value="DUF5113"/>
    <property type="match status" value="2"/>
</dbReference>
<dbReference type="InterPro" id="IPR019734">
    <property type="entry name" value="TPR_rpt"/>
</dbReference>